<dbReference type="RefSeq" id="WP_249059459.1">
    <property type="nucleotide sequence ID" value="NZ_JALZWP010000012.1"/>
</dbReference>
<proteinExistence type="predicted"/>
<dbReference type="EMBL" id="JALZWP010000012">
    <property type="protein sequence ID" value="MCL1629493.1"/>
    <property type="molecule type" value="Genomic_DNA"/>
</dbReference>
<reference evidence="1 2" key="1">
    <citation type="submission" date="2022-05" db="EMBL/GenBank/DDBJ databases">
        <title>Seasonal and diel survey of microbial diversity of the Tyrrhenian coast.</title>
        <authorList>
            <person name="Gattoni G."/>
            <person name="Corral P."/>
        </authorList>
    </citation>
    <scope>NUCLEOTIDE SEQUENCE [LARGE SCALE GENOMIC DNA]</scope>
    <source>
        <strain evidence="1 2">V10</strain>
    </source>
</reference>
<organism evidence="1 2">
    <name type="scientific">Roseinatronobacter domitianus</name>
    <dbReference type="NCBI Taxonomy" id="2940293"/>
    <lineage>
        <taxon>Bacteria</taxon>
        <taxon>Pseudomonadati</taxon>
        <taxon>Pseudomonadota</taxon>
        <taxon>Alphaproteobacteria</taxon>
        <taxon>Rhodobacterales</taxon>
        <taxon>Paracoccaceae</taxon>
        <taxon>Roseinatronobacter</taxon>
    </lineage>
</organism>
<accession>A0ABT0M3Q6</accession>
<sequence>MTQASSVIPLSRIPLVSPSQVKSAALNDIPYAQLSKKYDTLLSHLAGPLTPRVLRVFGHEHAPLYILTDPARRQVWNACLAAEYPEGDMAYLRRNFLMERSKHLLEDAFGSVPDGFQGLLRRAGETGHDPNYYTFWHDHLTHFPEDFAYVSGRLEICADLTEALMKLPAPLRRLRIYKCFKNMRDLTDFVTAMTAVHGGTPSDEIWDDIREQLYAGQSPLKILLKIVDAVPCPPPFITGDDRFRHLGSVKALKSAGLKFHNCLRSAFMIKDVIRGPSQCYEFLAGDEPCMVGLTTDGPFGCRLDDIRGLKNKCVSDKTQKIVEQALAEHGIVKRRSVIAIAEDWEERYERSDDTDFSAFDMDQEDLIQELALHMRLLDEDDIQGTE</sequence>
<gene>
    <name evidence="1" type="ORF">M3N55_12200</name>
</gene>
<name>A0ABT0M3Q6_9RHOB</name>
<evidence type="ECO:0000313" key="2">
    <source>
        <dbReference type="Proteomes" id="UP001202550"/>
    </source>
</evidence>
<protein>
    <submittedName>
        <fullName evidence="1">Uncharacterized protein</fullName>
    </submittedName>
</protein>
<dbReference type="Proteomes" id="UP001202550">
    <property type="component" value="Unassembled WGS sequence"/>
</dbReference>
<evidence type="ECO:0000313" key="1">
    <source>
        <dbReference type="EMBL" id="MCL1629493.1"/>
    </source>
</evidence>
<keyword evidence="2" id="KW-1185">Reference proteome</keyword>
<comment type="caution">
    <text evidence="1">The sequence shown here is derived from an EMBL/GenBank/DDBJ whole genome shotgun (WGS) entry which is preliminary data.</text>
</comment>